<keyword evidence="4" id="KW-0539">Nucleus</keyword>
<dbReference type="EMBL" id="CARXXK010001798">
    <property type="protein sequence ID" value="CAI6377555.1"/>
    <property type="molecule type" value="Genomic_DNA"/>
</dbReference>
<dbReference type="InterPro" id="IPR011333">
    <property type="entry name" value="SKP1/BTB/POZ_sf"/>
</dbReference>
<sequence length="113" mass="12716">MVQGSEDKYGNCEGPNSQYIKLISSDGQEFIVKREHALRSGTIRAMLSGPCHNADNEVNKIHLRLISSLVLSKVCMYLAYIHYYSRNPTGIPEFPIEPEIDIELLLAANFLDC</sequence>
<dbReference type="Pfam" id="PF03931">
    <property type="entry name" value="Skp1_POZ"/>
    <property type="match status" value="1"/>
</dbReference>
<evidence type="ECO:0000256" key="4">
    <source>
        <dbReference type="ARBA" id="ARBA00023242"/>
    </source>
</evidence>
<protein>
    <recommendedName>
        <fullName evidence="3">Elongin-C</fullName>
    </recommendedName>
</protein>
<dbReference type="CDD" id="cd18321">
    <property type="entry name" value="BTB_POZ_EloC"/>
    <property type="match status" value="1"/>
</dbReference>
<evidence type="ECO:0000256" key="3">
    <source>
        <dbReference type="ARBA" id="ARBA00021347"/>
    </source>
</evidence>
<dbReference type="GO" id="GO:0005634">
    <property type="term" value="C:nucleus"/>
    <property type="evidence" value="ECO:0007669"/>
    <property type="project" value="UniProtKB-SubCell"/>
</dbReference>
<reference evidence="6 7" key="1">
    <citation type="submission" date="2023-01" db="EMBL/GenBank/DDBJ databases">
        <authorList>
            <person name="Whitehead M."/>
        </authorList>
    </citation>
    <scope>NUCLEOTIDE SEQUENCE [LARGE SCALE GENOMIC DNA]</scope>
</reference>
<dbReference type="Proteomes" id="UP001160148">
    <property type="component" value="Unassembled WGS sequence"/>
</dbReference>
<proteinExistence type="inferred from homology"/>
<accession>A0AAV0Y9H5</accession>
<dbReference type="PANTHER" id="PTHR20648">
    <property type="entry name" value="ELONGIN-C"/>
    <property type="match status" value="1"/>
</dbReference>
<dbReference type="InterPro" id="IPR039948">
    <property type="entry name" value="ELC1"/>
</dbReference>
<keyword evidence="7" id="KW-1185">Reference proteome</keyword>
<dbReference type="SUPFAM" id="SSF54695">
    <property type="entry name" value="POZ domain"/>
    <property type="match status" value="1"/>
</dbReference>
<dbReference type="GO" id="GO:0006511">
    <property type="term" value="P:ubiquitin-dependent protein catabolic process"/>
    <property type="evidence" value="ECO:0007669"/>
    <property type="project" value="InterPro"/>
</dbReference>
<dbReference type="AlphaFoldDB" id="A0AAV0Y9H5"/>
<dbReference type="Gene3D" id="3.30.710.10">
    <property type="entry name" value="Potassium Channel Kv1.1, Chain A"/>
    <property type="match status" value="1"/>
</dbReference>
<comment type="caution">
    <text evidence="6">The sequence shown here is derived from an EMBL/GenBank/DDBJ whole genome shotgun (WGS) entry which is preliminary data.</text>
</comment>
<gene>
    <name evidence="6" type="ORF">MEUPH1_LOCUS30796</name>
</gene>
<dbReference type="InterPro" id="IPR001232">
    <property type="entry name" value="SKP1-like"/>
</dbReference>
<dbReference type="InterPro" id="IPR016073">
    <property type="entry name" value="Skp1_comp_POZ"/>
</dbReference>
<evidence type="ECO:0000256" key="2">
    <source>
        <dbReference type="ARBA" id="ARBA00009993"/>
    </source>
</evidence>
<dbReference type="FunFam" id="3.30.710.10:FF:000035">
    <property type="entry name" value="Elongin C transcription elongation factor"/>
    <property type="match status" value="1"/>
</dbReference>
<evidence type="ECO:0000259" key="5">
    <source>
        <dbReference type="Pfam" id="PF03931"/>
    </source>
</evidence>
<evidence type="ECO:0000313" key="6">
    <source>
        <dbReference type="EMBL" id="CAI6377555.1"/>
    </source>
</evidence>
<evidence type="ECO:0000313" key="7">
    <source>
        <dbReference type="Proteomes" id="UP001160148"/>
    </source>
</evidence>
<dbReference type="SMART" id="SM00512">
    <property type="entry name" value="Skp1"/>
    <property type="match status" value="1"/>
</dbReference>
<feature type="domain" description="SKP1 component POZ" evidence="5">
    <location>
        <begin position="19"/>
        <end position="81"/>
    </location>
</feature>
<comment type="similarity">
    <text evidence="2">Belongs to the SKP1 family.</text>
</comment>
<evidence type="ECO:0000256" key="1">
    <source>
        <dbReference type="ARBA" id="ARBA00004123"/>
    </source>
</evidence>
<comment type="subcellular location">
    <subcellularLocation>
        <location evidence="1">Nucleus</location>
    </subcellularLocation>
</comment>
<organism evidence="6 7">
    <name type="scientific">Macrosiphum euphorbiae</name>
    <name type="common">potato aphid</name>
    <dbReference type="NCBI Taxonomy" id="13131"/>
    <lineage>
        <taxon>Eukaryota</taxon>
        <taxon>Metazoa</taxon>
        <taxon>Ecdysozoa</taxon>
        <taxon>Arthropoda</taxon>
        <taxon>Hexapoda</taxon>
        <taxon>Insecta</taxon>
        <taxon>Pterygota</taxon>
        <taxon>Neoptera</taxon>
        <taxon>Paraneoptera</taxon>
        <taxon>Hemiptera</taxon>
        <taxon>Sternorrhyncha</taxon>
        <taxon>Aphidomorpha</taxon>
        <taxon>Aphidoidea</taxon>
        <taxon>Aphididae</taxon>
        <taxon>Macrosiphini</taxon>
        <taxon>Macrosiphum</taxon>
    </lineage>
</organism>
<name>A0AAV0Y9H5_9HEMI</name>